<dbReference type="InterPro" id="IPR029058">
    <property type="entry name" value="AB_hydrolase_fold"/>
</dbReference>
<dbReference type="Gene3D" id="3.40.50.1820">
    <property type="entry name" value="alpha/beta hydrolase"/>
    <property type="match status" value="1"/>
</dbReference>
<accession>A0AAU9QQD1</accession>
<evidence type="ECO:0000313" key="3">
    <source>
        <dbReference type="Proteomes" id="UP001295462"/>
    </source>
</evidence>
<dbReference type="CDD" id="cd00519">
    <property type="entry name" value="Lipase_3"/>
    <property type="match status" value="1"/>
</dbReference>
<dbReference type="Proteomes" id="UP001295462">
    <property type="component" value="Unassembled WGS sequence"/>
</dbReference>
<dbReference type="InterPro" id="IPR051218">
    <property type="entry name" value="Sec_MonoDiacylglyc_Lipase"/>
</dbReference>
<comment type="caution">
    <text evidence="2">The sequence shown here is derived from an EMBL/GenBank/DDBJ whole genome shotgun (WGS) entry which is preliminary data.</text>
</comment>
<name>A0AAU9QQD1_9VIBR</name>
<protein>
    <submittedName>
        <fullName evidence="2">Lipase_3 domain-containing protein</fullName>
    </submittedName>
</protein>
<proteinExistence type="predicted"/>
<dbReference type="EMBL" id="CAKMUD010000080">
    <property type="protein sequence ID" value="CAH1593497.1"/>
    <property type="molecule type" value="Genomic_DNA"/>
</dbReference>
<reference evidence="2" key="1">
    <citation type="submission" date="2022-01" db="EMBL/GenBank/DDBJ databases">
        <authorList>
            <person name="Lagorce A."/>
        </authorList>
    </citation>
    <scope>NUCLEOTIDE SEQUENCE</scope>
    <source>
        <strain evidence="2">Th15_F1_A12</strain>
    </source>
</reference>
<dbReference type="AlphaFoldDB" id="A0AAU9QQD1"/>
<dbReference type="GO" id="GO:0006629">
    <property type="term" value="P:lipid metabolic process"/>
    <property type="evidence" value="ECO:0007669"/>
    <property type="project" value="InterPro"/>
</dbReference>
<dbReference type="SUPFAM" id="SSF53474">
    <property type="entry name" value="alpha/beta-Hydrolases"/>
    <property type="match status" value="1"/>
</dbReference>
<sequence length="385" mass="42079">MGTLSPKLASELAFFAYSIREQQRSVTPPPSVRRYFKSKDNLTSKTGGYLFNKETGFAALGYGDGPYSGDAIIAIRGTKMTSGHDWGTNLQIGLKGSANGQAVHAGFQRTFSLLRPQLQKFLDEWRKNSKIGTVHCIGHSLGGALATLTADWVATSSYSNNVKLYTFGAPRVGLSGFASANTNRINDIYRCTHGADVVPKVPLWPFFHSPYKGFEFRLDSGQGICTSAHGMDPDQGAVPGYLATAKGEDWQELQRAASDFFLPVRLDYNKRNQANYSNFWTDRLSAALITLLKDTGYYSLVAAQGAISSGATLYDFIAQTLVKIAEAGKTAASQVKGLLGHMLVFSGAASSIVIDLTYKTIRQIFNKMLRRLYRGVNEAIKRFNG</sequence>
<evidence type="ECO:0000259" key="1">
    <source>
        <dbReference type="Pfam" id="PF01764"/>
    </source>
</evidence>
<dbReference type="RefSeq" id="WP_104034746.1">
    <property type="nucleotide sequence ID" value="NZ_CAKMTZ010000080.1"/>
</dbReference>
<dbReference type="PANTHER" id="PTHR45856">
    <property type="entry name" value="ALPHA/BETA-HYDROLASES SUPERFAMILY PROTEIN"/>
    <property type="match status" value="1"/>
</dbReference>
<dbReference type="InterPro" id="IPR002921">
    <property type="entry name" value="Fungal_lipase-type"/>
</dbReference>
<dbReference type="PANTHER" id="PTHR45856:SF24">
    <property type="entry name" value="FUNGAL LIPASE-LIKE DOMAIN-CONTAINING PROTEIN"/>
    <property type="match status" value="1"/>
</dbReference>
<evidence type="ECO:0000313" key="2">
    <source>
        <dbReference type="EMBL" id="CAH1593497.1"/>
    </source>
</evidence>
<organism evidence="2 3">
    <name type="scientific">Vibrio jasicida</name>
    <dbReference type="NCBI Taxonomy" id="766224"/>
    <lineage>
        <taxon>Bacteria</taxon>
        <taxon>Pseudomonadati</taxon>
        <taxon>Pseudomonadota</taxon>
        <taxon>Gammaproteobacteria</taxon>
        <taxon>Vibrionales</taxon>
        <taxon>Vibrionaceae</taxon>
        <taxon>Vibrio</taxon>
    </lineage>
</organism>
<dbReference type="Pfam" id="PF01764">
    <property type="entry name" value="Lipase_3"/>
    <property type="match status" value="1"/>
</dbReference>
<feature type="domain" description="Fungal lipase-type" evidence="1">
    <location>
        <begin position="72"/>
        <end position="204"/>
    </location>
</feature>
<gene>
    <name evidence="2" type="ORF">THF1A12_270016</name>
</gene>